<dbReference type="PANTHER" id="PTHR13343">
    <property type="entry name" value="CREG1 PROTEIN"/>
    <property type="match status" value="1"/>
</dbReference>
<accession>A0A6A1UXT2</accession>
<evidence type="ECO:0000256" key="1">
    <source>
        <dbReference type="SAM" id="MobiDB-lite"/>
    </source>
</evidence>
<dbReference type="OrthoDB" id="1070053at2759"/>
<evidence type="ECO:0000313" key="2">
    <source>
        <dbReference type="EMBL" id="KAB1204916.1"/>
    </source>
</evidence>
<evidence type="ECO:0000313" key="3">
    <source>
        <dbReference type="Proteomes" id="UP000516437"/>
    </source>
</evidence>
<name>A0A6A1UXT2_9ROSI</name>
<dbReference type="Proteomes" id="UP000516437">
    <property type="component" value="Chromosome 7"/>
</dbReference>
<comment type="caution">
    <text evidence="2">The sequence shown here is derived from an EMBL/GenBank/DDBJ whole genome shotgun (WGS) entry which is preliminary data.</text>
</comment>
<proteinExistence type="predicted"/>
<sequence length="446" mass="49789">MMMMIESAMAVRFPAGANVCCSTMLPYCRSMWSSEDVHGVNVTSCGLSHSGGFDGPWSGIRSLKSRSVTRKNTLSKNRIRASMEQLGSAWDPEKQNGRSQYHPDEEIAKSTTENIGDARLTAAETSRTIIEGIYFKVTNGDDGDSVFRSLTSENNFVQVIIGLDTMEMLSEMELSGPSEIDFGIEEIEDEDSDVEVDDDEEEDDENNDEDEDYDTDWVAVLEDEDDQDDSDETLSDWAKLETMRSSHPLYFAEKLAEVASDDPIDWMDQPSASLTIQGLLRPAFIEEQSVIQKHLSDHQSIDTDRNGVGKILDDKIEDLGVINERRDESGSSDDSSICKEETQKDEIPVNGTSFYRLEMIRIQLFSSHGNSTLVEVEEFMKAQPDAIAHSAAKIISRVKAGGEKTAQALKSLCWRCKGIQVEVTRKRAHERCLTGILHPPLIVSIY</sequence>
<feature type="region of interest" description="Disordered" evidence="1">
    <location>
        <begin position="323"/>
        <end position="342"/>
    </location>
</feature>
<feature type="compositionally biased region" description="Basic and acidic residues" evidence="1">
    <location>
        <begin position="91"/>
        <end position="108"/>
    </location>
</feature>
<reference evidence="2 3" key="1">
    <citation type="journal article" date="2019" name="Plant Biotechnol. J.">
        <title>The red bayberry genome and genetic basis of sex determination.</title>
        <authorList>
            <person name="Jia H.M."/>
            <person name="Jia H.J."/>
            <person name="Cai Q.L."/>
            <person name="Wang Y."/>
            <person name="Zhao H.B."/>
            <person name="Yang W.F."/>
            <person name="Wang G.Y."/>
            <person name="Li Y.H."/>
            <person name="Zhan D.L."/>
            <person name="Shen Y.T."/>
            <person name="Niu Q.F."/>
            <person name="Chang L."/>
            <person name="Qiu J."/>
            <person name="Zhao L."/>
            <person name="Xie H.B."/>
            <person name="Fu W.Y."/>
            <person name="Jin J."/>
            <person name="Li X.W."/>
            <person name="Jiao Y."/>
            <person name="Zhou C.C."/>
            <person name="Tu T."/>
            <person name="Chai C.Y."/>
            <person name="Gao J.L."/>
            <person name="Fan L.J."/>
            <person name="van de Weg E."/>
            <person name="Wang J.Y."/>
            <person name="Gao Z.S."/>
        </authorList>
    </citation>
    <scope>NUCLEOTIDE SEQUENCE [LARGE SCALE GENOMIC DNA]</scope>
    <source>
        <tissue evidence="2">Leaves</tissue>
    </source>
</reference>
<organism evidence="2 3">
    <name type="scientific">Morella rubra</name>
    <name type="common">Chinese bayberry</name>
    <dbReference type="NCBI Taxonomy" id="262757"/>
    <lineage>
        <taxon>Eukaryota</taxon>
        <taxon>Viridiplantae</taxon>
        <taxon>Streptophyta</taxon>
        <taxon>Embryophyta</taxon>
        <taxon>Tracheophyta</taxon>
        <taxon>Spermatophyta</taxon>
        <taxon>Magnoliopsida</taxon>
        <taxon>eudicotyledons</taxon>
        <taxon>Gunneridae</taxon>
        <taxon>Pentapetalae</taxon>
        <taxon>rosids</taxon>
        <taxon>fabids</taxon>
        <taxon>Fagales</taxon>
        <taxon>Myricaceae</taxon>
        <taxon>Morella</taxon>
    </lineage>
</organism>
<feature type="region of interest" description="Disordered" evidence="1">
    <location>
        <begin position="188"/>
        <end position="215"/>
    </location>
</feature>
<feature type="region of interest" description="Disordered" evidence="1">
    <location>
        <begin position="88"/>
        <end position="113"/>
    </location>
</feature>
<dbReference type="AlphaFoldDB" id="A0A6A1UXT2"/>
<keyword evidence="3" id="KW-1185">Reference proteome</keyword>
<gene>
    <name evidence="2" type="ORF">CJ030_MR7G015250</name>
</gene>
<protein>
    <submittedName>
        <fullName evidence="2">Uncharacterized protein</fullName>
    </submittedName>
</protein>
<dbReference type="PANTHER" id="PTHR13343:SF28">
    <property type="entry name" value="PENTATRICOPEPTIDE REPEAT (PPR) SUPERFAMILY PROTEIN"/>
    <property type="match status" value="1"/>
</dbReference>
<dbReference type="EMBL" id="RXIC02000025">
    <property type="protein sequence ID" value="KAB1204916.1"/>
    <property type="molecule type" value="Genomic_DNA"/>
</dbReference>